<name>A0A1R2ANV8_9CILI</name>
<evidence type="ECO:0000313" key="2">
    <source>
        <dbReference type="EMBL" id="OMJ66194.1"/>
    </source>
</evidence>
<dbReference type="AlphaFoldDB" id="A0A1R2ANV8"/>
<dbReference type="EMBL" id="MPUH01001792">
    <property type="protein sequence ID" value="OMJ66194.1"/>
    <property type="molecule type" value="Genomic_DNA"/>
</dbReference>
<accession>A0A1R2ANV8</accession>
<protein>
    <submittedName>
        <fullName evidence="2">Uncharacterized protein</fullName>
    </submittedName>
</protein>
<gene>
    <name evidence="2" type="ORF">SteCoe_37057</name>
</gene>
<reference evidence="2 3" key="1">
    <citation type="submission" date="2016-11" db="EMBL/GenBank/DDBJ databases">
        <title>The macronuclear genome of Stentor coeruleus: a giant cell with tiny introns.</title>
        <authorList>
            <person name="Slabodnick M."/>
            <person name="Ruby J.G."/>
            <person name="Reiff S.B."/>
            <person name="Swart E.C."/>
            <person name="Gosai S."/>
            <person name="Prabakaran S."/>
            <person name="Witkowska E."/>
            <person name="Larue G.E."/>
            <person name="Fisher S."/>
            <person name="Freeman R.M."/>
            <person name="Gunawardena J."/>
            <person name="Chu W."/>
            <person name="Stover N.A."/>
            <person name="Gregory B.D."/>
            <person name="Nowacki M."/>
            <person name="Derisi J."/>
            <person name="Roy S.W."/>
            <person name="Marshall W.F."/>
            <person name="Sood P."/>
        </authorList>
    </citation>
    <scope>NUCLEOTIDE SEQUENCE [LARGE SCALE GENOMIC DNA]</scope>
    <source>
        <strain evidence="2">WM001</strain>
    </source>
</reference>
<keyword evidence="3" id="KW-1185">Reference proteome</keyword>
<sequence length="870" mass="99779">MLNENLLRNTGVRGVKSLTKKEKHDRELSWNTRFYINRMPDYDAARDKYMQNLLATLKHKKIHIPTSKTRKIRIRSPKGIPKPVSTKGLIVARPASMKMQHISKMKSCIENYYIEKTIPIEFLKIFFELIDASHFKVAINVLSKHLNDIMADKSPVQLALKAVKARERAIQNTKFLIDDKKKNLNSSQLHTNTFETPKNNNNKEAYHFNDSQSKNQDFYSKSFGKDIKITECTELLNSIVISSLQSIEFIQLWRAELSELDPSKIKQVFYYHGKNYLEKMLEDLKFLRNSIFCQIFEEKIFDSFIPYFGEKTIKLFAKRHGECEAILSEESTPTARETLFDMRNKKNQNHNGEHGKLEVNMSEKVLRNENQIKLLEKFGTSSEKTIKNIEKEGKTAETTQNISDKDQKVNIITTNPSNSMPKTTEQTPKDPEVPEKYYLEPTIGNAENIIEKYSKIVPKQIIDCLGDPLVAYHKAFTLKFPSLLWVKTQKETLGMFILNVDHQKTTQNRLYISHVSSKSIESLEIVINHAVNYASSNYPCDEIRVSLASPANAVGKYESDKTIKIHFDKLGFKWKVFIKDSISYPMHILGLACKKPLNSPNESLFKDSLQFVYACTGQILPSFSDNSGIISALGVCTALKYIGEAETPSQQYLLNILNKASPKWVPPAFKLTNDKSIEDINEELTKLGIDIPSLEYTNTFLALSSVELNWNRFLTTIYNGHKYLYIYDSQIQIMTSGDMKVYIVPTEDYNFSAFIIPLKEFQGNAFEKAFEILSGIKNVDKQIDEIWIRDFKVKVSSCQEFHQEDGDVVNVRESAFVRVTAAVHDKGYLEVRPKDDAVVISPGFLFGLIHSKVDDEFSVPYFAVYSEENS</sequence>
<dbReference type="Proteomes" id="UP000187209">
    <property type="component" value="Unassembled WGS sequence"/>
</dbReference>
<feature type="compositionally biased region" description="Polar residues" evidence="1">
    <location>
        <begin position="412"/>
        <end position="426"/>
    </location>
</feature>
<evidence type="ECO:0000256" key="1">
    <source>
        <dbReference type="SAM" id="MobiDB-lite"/>
    </source>
</evidence>
<comment type="caution">
    <text evidence="2">The sequence shown here is derived from an EMBL/GenBank/DDBJ whole genome shotgun (WGS) entry which is preliminary data.</text>
</comment>
<proteinExistence type="predicted"/>
<feature type="region of interest" description="Disordered" evidence="1">
    <location>
        <begin position="412"/>
        <end position="433"/>
    </location>
</feature>
<evidence type="ECO:0000313" key="3">
    <source>
        <dbReference type="Proteomes" id="UP000187209"/>
    </source>
</evidence>
<organism evidence="2 3">
    <name type="scientific">Stentor coeruleus</name>
    <dbReference type="NCBI Taxonomy" id="5963"/>
    <lineage>
        <taxon>Eukaryota</taxon>
        <taxon>Sar</taxon>
        <taxon>Alveolata</taxon>
        <taxon>Ciliophora</taxon>
        <taxon>Postciliodesmatophora</taxon>
        <taxon>Heterotrichea</taxon>
        <taxon>Heterotrichida</taxon>
        <taxon>Stentoridae</taxon>
        <taxon>Stentor</taxon>
    </lineage>
</organism>